<evidence type="ECO:0000313" key="1">
    <source>
        <dbReference type="EMBL" id="SIN95709.1"/>
    </source>
</evidence>
<gene>
    <name evidence="1" type="ORF">SAMN05443544_2112</name>
</gene>
<accession>A0A1N6FKB7</accession>
<dbReference type="Proteomes" id="UP000184699">
    <property type="component" value="Unassembled WGS sequence"/>
</dbReference>
<dbReference type="STRING" id="232089.SAMN05443544_2112"/>
<evidence type="ECO:0008006" key="3">
    <source>
        <dbReference type="Google" id="ProtNLM"/>
    </source>
</evidence>
<organism evidence="1 2">
    <name type="scientific">Agromyces cerinus subsp. cerinus</name>
    <dbReference type="NCBI Taxonomy" id="232089"/>
    <lineage>
        <taxon>Bacteria</taxon>
        <taxon>Bacillati</taxon>
        <taxon>Actinomycetota</taxon>
        <taxon>Actinomycetes</taxon>
        <taxon>Micrococcales</taxon>
        <taxon>Microbacteriaceae</taxon>
        <taxon>Agromyces</taxon>
    </lineage>
</organism>
<sequence>MCAAMASEFSRPTKFPPGMFEAFQGAEDPAHLSRVAHDTAAALLSRVQADPDPEVVARLVAYTDEHGIDAIAELWSRASAKSLPGALWRVYLLRALIRQDPRSMSLAFQRGAEVSHTIDQVVAGAAIPAGPDEVVELADRILHGLFTGDFAVALERAAAFARVAAVGSASLADDADETDAVHPDRPAKLTTRAYRLTELADELTSCARLWRRDALD</sequence>
<reference evidence="2" key="1">
    <citation type="submission" date="2016-11" db="EMBL/GenBank/DDBJ databases">
        <authorList>
            <person name="Varghese N."/>
            <person name="Submissions S."/>
        </authorList>
    </citation>
    <scope>NUCLEOTIDE SEQUENCE [LARGE SCALE GENOMIC DNA]</scope>
    <source>
        <strain evidence="2">DSM 8595</strain>
    </source>
</reference>
<dbReference type="AlphaFoldDB" id="A0A1N6FKB7"/>
<keyword evidence="2" id="KW-1185">Reference proteome</keyword>
<protein>
    <recommendedName>
        <fullName evidence="3">DNA-directed RNA polymerase subunit beta</fullName>
    </recommendedName>
</protein>
<evidence type="ECO:0000313" key="2">
    <source>
        <dbReference type="Proteomes" id="UP000184699"/>
    </source>
</evidence>
<name>A0A1N6FKB7_9MICO</name>
<dbReference type="EMBL" id="FSRJ01000002">
    <property type="protein sequence ID" value="SIN95709.1"/>
    <property type="molecule type" value="Genomic_DNA"/>
</dbReference>
<proteinExistence type="predicted"/>